<feature type="transmembrane region" description="Helical" evidence="1">
    <location>
        <begin position="45"/>
        <end position="64"/>
    </location>
</feature>
<dbReference type="RefSeq" id="WP_386025531.1">
    <property type="nucleotide sequence ID" value="NZ_JBHUHX010000016.1"/>
</dbReference>
<dbReference type="EMBL" id="JBHUHX010000016">
    <property type="protein sequence ID" value="MFD2111803.1"/>
    <property type="molecule type" value="Genomic_DNA"/>
</dbReference>
<gene>
    <name evidence="2" type="ORF">ACFSJC_08125</name>
</gene>
<evidence type="ECO:0000313" key="2">
    <source>
        <dbReference type="EMBL" id="MFD2111803.1"/>
    </source>
</evidence>
<comment type="caution">
    <text evidence="2">The sequence shown here is derived from an EMBL/GenBank/DDBJ whole genome shotgun (WGS) entry which is preliminary data.</text>
</comment>
<keyword evidence="1" id="KW-1133">Transmembrane helix</keyword>
<proteinExistence type="predicted"/>
<organism evidence="2 3">
    <name type="scientific">Thiorhodococcus fuscus</name>
    <dbReference type="NCBI Taxonomy" id="527200"/>
    <lineage>
        <taxon>Bacteria</taxon>
        <taxon>Pseudomonadati</taxon>
        <taxon>Pseudomonadota</taxon>
        <taxon>Gammaproteobacteria</taxon>
        <taxon>Chromatiales</taxon>
        <taxon>Chromatiaceae</taxon>
        <taxon>Thiorhodococcus</taxon>
    </lineage>
</organism>
<accession>A0ABW4YA53</accession>
<sequence>MSEIRRDWVGKTLAGLVLGGSLAFAVAGIIACSGQGPKDAHKLQFVMWSVAPIWLGVLSLVYLFRSGWHAWAWLGAVNLLAFAGFRLCQHLAG</sequence>
<name>A0ABW4YA53_9GAMM</name>
<protein>
    <submittedName>
        <fullName evidence="2">Uncharacterized protein</fullName>
    </submittedName>
</protein>
<feature type="transmembrane region" description="Helical" evidence="1">
    <location>
        <begin position="12"/>
        <end position="33"/>
    </location>
</feature>
<evidence type="ECO:0000256" key="1">
    <source>
        <dbReference type="SAM" id="Phobius"/>
    </source>
</evidence>
<keyword evidence="3" id="KW-1185">Reference proteome</keyword>
<keyword evidence="1" id="KW-0812">Transmembrane</keyword>
<dbReference type="Proteomes" id="UP001597337">
    <property type="component" value="Unassembled WGS sequence"/>
</dbReference>
<reference evidence="3" key="1">
    <citation type="journal article" date="2019" name="Int. J. Syst. Evol. Microbiol.">
        <title>The Global Catalogue of Microorganisms (GCM) 10K type strain sequencing project: providing services to taxonomists for standard genome sequencing and annotation.</title>
        <authorList>
            <consortium name="The Broad Institute Genomics Platform"/>
            <consortium name="The Broad Institute Genome Sequencing Center for Infectious Disease"/>
            <person name="Wu L."/>
            <person name="Ma J."/>
        </authorList>
    </citation>
    <scope>NUCLEOTIDE SEQUENCE [LARGE SCALE GENOMIC DNA]</scope>
    <source>
        <strain evidence="3">KACC 12597</strain>
    </source>
</reference>
<feature type="transmembrane region" description="Helical" evidence="1">
    <location>
        <begin position="70"/>
        <end position="88"/>
    </location>
</feature>
<keyword evidence="1" id="KW-0472">Membrane</keyword>
<dbReference type="PROSITE" id="PS51257">
    <property type="entry name" value="PROKAR_LIPOPROTEIN"/>
    <property type="match status" value="1"/>
</dbReference>
<evidence type="ECO:0000313" key="3">
    <source>
        <dbReference type="Proteomes" id="UP001597337"/>
    </source>
</evidence>